<dbReference type="InterPro" id="IPR003453">
    <property type="entry name" value="ABC_MlaE_roteobac"/>
</dbReference>
<keyword evidence="4 7" id="KW-0812">Transmembrane</keyword>
<dbReference type="InterPro" id="IPR030802">
    <property type="entry name" value="Permease_MalE"/>
</dbReference>
<keyword evidence="9" id="KW-1185">Reference proteome</keyword>
<feature type="transmembrane region" description="Helical" evidence="7">
    <location>
        <begin position="60"/>
        <end position="77"/>
    </location>
</feature>
<dbReference type="AlphaFoldDB" id="A0A2G4F5Q6"/>
<dbReference type="PANTHER" id="PTHR30188">
    <property type="entry name" value="ABC TRANSPORTER PERMEASE PROTEIN-RELATED"/>
    <property type="match status" value="1"/>
</dbReference>
<feature type="transmembrane region" description="Helical" evidence="7">
    <location>
        <begin position="203"/>
        <end position="226"/>
    </location>
</feature>
<feature type="transmembrane region" description="Helical" evidence="7">
    <location>
        <begin position="153"/>
        <end position="183"/>
    </location>
</feature>
<dbReference type="PANTHER" id="PTHR30188:SF4">
    <property type="entry name" value="PROTEIN TRIGALACTOSYLDIACYLGLYCEROL 1, CHLOROPLASTIC"/>
    <property type="match status" value="1"/>
</dbReference>
<dbReference type="Proteomes" id="UP000226442">
    <property type="component" value="Unassembled WGS sequence"/>
</dbReference>
<keyword evidence="3" id="KW-0813">Transport</keyword>
<evidence type="ECO:0000256" key="2">
    <source>
        <dbReference type="ARBA" id="ARBA00007556"/>
    </source>
</evidence>
<evidence type="ECO:0000256" key="6">
    <source>
        <dbReference type="ARBA" id="ARBA00023136"/>
    </source>
</evidence>
<comment type="subcellular location">
    <subcellularLocation>
        <location evidence="1">Membrane</location>
        <topology evidence="1">Multi-pass membrane protein</topology>
    </subcellularLocation>
</comment>
<organism evidence="8 9">
    <name type="scientific">Tychonema bourrellyi FEM_GT703</name>
    <dbReference type="NCBI Taxonomy" id="2040638"/>
    <lineage>
        <taxon>Bacteria</taxon>
        <taxon>Bacillati</taxon>
        <taxon>Cyanobacteriota</taxon>
        <taxon>Cyanophyceae</taxon>
        <taxon>Oscillatoriophycideae</taxon>
        <taxon>Oscillatoriales</taxon>
        <taxon>Microcoleaceae</taxon>
        <taxon>Tychonema</taxon>
    </lineage>
</organism>
<keyword evidence="5 7" id="KW-1133">Transmembrane helix</keyword>
<dbReference type="GO" id="GO:0043190">
    <property type="term" value="C:ATP-binding cassette (ABC) transporter complex"/>
    <property type="evidence" value="ECO:0007669"/>
    <property type="project" value="InterPro"/>
</dbReference>
<evidence type="ECO:0000313" key="9">
    <source>
        <dbReference type="Proteomes" id="UP000226442"/>
    </source>
</evidence>
<evidence type="ECO:0000256" key="4">
    <source>
        <dbReference type="ARBA" id="ARBA00022692"/>
    </source>
</evidence>
<dbReference type="OrthoDB" id="9810518at2"/>
<feature type="transmembrane region" description="Helical" evidence="7">
    <location>
        <begin position="238"/>
        <end position="262"/>
    </location>
</feature>
<dbReference type="RefSeq" id="WP_096828748.1">
    <property type="nucleotide sequence ID" value="NZ_NXIB02000006.1"/>
</dbReference>
<evidence type="ECO:0000313" key="8">
    <source>
        <dbReference type="EMBL" id="PHX57068.1"/>
    </source>
</evidence>
<proteinExistence type="inferred from homology"/>
<comment type="caution">
    <text evidence="8">The sequence shown here is derived from an EMBL/GenBank/DDBJ whole genome shotgun (WGS) entry which is preliminary data.</text>
</comment>
<dbReference type="EMBL" id="NXIB02000006">
    <property type="protein sequence ID" value="PHX57068.1"/>
    <property type="molecule type" value="Genomic_DNA"/>
</dbReference>
<feature type="transmembrane region" description="Helical" evidence="7">
    <location>
        <begin position="21"/>
        <end position="40"/>
    </location>
</feature>
<protein>
    <submittedName>
        <fullName evidence="8">ABC transporter permease</fullName>
    </submittedName>
</protein>
<accession>A0A2G4F5Q6</accession>
<dbReference type="NCBIfam" id="TIGR00056">
    <property type="entry name" value="MlaE family lipid ABC transporter permease subunit"/>
    <property type="match status" value="1"/>
</dbReference>
<comment type="similarity">
    <text evidence="2 7">Belongs to the MlaE permease family.</text>
</comment>
<keyword evidence="6 7" id="KW-0472">Membrane</keyword>
<dbReference type="GO" id="GO:0005548">
    <property type="term" value="F:phospholipid transporter activity"/>
    <property type="evidence" value="ECO:0007669"/>
    <property type="project" value="TreeGrafter"/>
</dbReference>
<gene>
    <name evidence="8" type="ORF">CP500_001965</name>
</gene>
<evidence type="ECO:0000256" key="7">
    <source>
        <dbReference type="RuleBase" id="RU362044"/>
    </source>
</evidence>
<dbReference type="Pfam" id="PF02405">
    <property type="entry name" value="MlaE"/>
    <property type="match status" value="1"/>
</dbReference>
<name>A0A2G4F5Q6_9CYAN</name>
<evidence type="ECO:0000256" key="5">
    <source>
        <dbReference type="ARBA" id="ARBA00022989"/>
    </source>
</evidence>
<evidence type="ECO:0000256" key="3">
    <source>
        <dbReference type="ARBA" id="ARBA00022448"/>
    </source>
</evidence>
<reference evidence="8" key="1">
    <citation type="submission" date="2017-10" db="EMBL/GenBank/DDBJ databases">
        <title>Draft genome sequence of the planktic cyanobacteria Tychonema bourrellyi isolated from alpine lentic freshwater.</title>
        <authorList>
            <person name="Tett A."/>
            <person name="Armanini F."/>
            <person name="Asnicar F."/>
            <person name="Boscaini A."/>
            <person name="Pasolli E."/>
            <person name="Zolfo M."/>
            <person name="Donati C."/>
            <person name="Salmaso N."/>
            <person name="Segata N."/>
        </authorList>
    </citation>
    <scope>NUCLEOTIDE SEQUENCE</scope>
    <source>
        <strain evidence="8">FEM_GT703</strain>
    </source>
</reference>
<sequence length="270" mass="29439">MVKKYQKKCDRHLDETFNNRWFQRFSVTLFLGGQVLWRIIQGKIDRRKIMEHLVTVGLDSLRAVLLIAFFAGMIFTIQSARELIRFGAVGAVGGAFALAFCRELAPVLTAGVVAGQVGSAFAAEIGEMQVTEQIDALYMLRTNPVDYLVVPRVIACCVMLPILTIFSVAVGIVGGVFVAAVFYELEPSVFLESVRTFLGPWDLVTVAIKSFIFGWIIAIVGCGWGLTTTGGGKGVGQAATAAVVTSWVFIFVADFFLSLLLFHELGITRG</sequence>
<evidence type="ECO:0000256" key="1">
    <source>
        <dbReference type="ARBA" id="ARBA00004141"/>
    </source>
</evidence>